<gene>
    <name evidence="1" type="ORF">OWV82_007009</name>
</gene>
<keyword evidence="2" id="KW-1185">Reference proteome</keyword>
<evidence type="ECO:0000313" key="2">
    <source>
        <dbReference type="Proteomes" id="UP001164539"/>
    </source>
</evidence>
<proteinExistence type="predicted"/>
<organism evidence="1 2">
    <name type="scientific">Melia azedarach</name>
    <name type="common">Chinaberry tree</name>
    <dbReference type="NCBI Taxonomy" id="155640"/>
    <lineage>
        <taxon>Eukaryota</taxon>
        <taxon>Viridiplantae</taxon>
        <taxon>Streptophyta</taxon>
        <taxon>Embryophyta</taxon>
        <taxon>Tracheophyta</taxon>
        <taxon>Spermatophyta</taxon>
        <taxon>Magnoliopsida</taxon>
        <taxon>eudicotyledons</taxon>
        <taxon>Gunneridae</taxon>
        <taxon>Pentapetalae</taxon>
        <taxon>rosids</taxon>
        <taxon>malvids</taxon>
        <taxon>Sapindales</taxon>
        <taxon>Meliaceae</taxon>
        <taxon>Melia</taxon>
    </lineage>
</organism>
<sequence>MADKLSSLFDLECDRLNPHASGFWNNTSLRQLRLKLEEVYDLLHDAERCRSDQNPFPDSWFNDLKDVACDVDELIDECEQSGTSKCKIDREVRRIIGNLVRLLGSFQKFVSDVYEPMISYANLGLPDKSYGLFDIQRYSSKSDIINTMLRSNDDVEEILRIVPIFGEPGIGKTLLAERIYHDEEVKSHFEFRTWVSVGSDLDFLKIVKGIAVEYAKTLSTEFLSMLKLMDVLEEKKVLIVLDDVQSDDDTNLALLKLWLKTHIGGPGSCVLITTRSVDVVNYMGTVTATHLTCYLEEDDSEKDKYGVMAVPQRHSSFVSEHLGLSETYPTSDTESEWAADEDPVSNTEIVAEDEMTFHRETDATAMYNESDLPIMSLKREYLAHRSGSVDIISDAKERMLPGREMESEAAASQSEEGTKPGLDASVKQLVEPVAEVAAMELGSSNITDMKTIHRNAEKVFKYMNDITATKIGVHGMGGIGKTTLLKGLISNSKMKSMFDVIILVTVSRYWSIRKIQNEVLRQLSLCHEDSETDSEVAERLFQVLKGKKFLLLLDDVWEHIDLGEVGIPDPTSENGCKILVASRKLDVCHNMKVVDVETVSWEEAWEIFYEQVGGFIHSPDILPFARAIIKGCGGLPLVIIVSGRALTAENNVSVWDDASRRFSSSSTAGANVVQLLKFSFDQLKDGDTKSCFLHCGLFPEDQEVDIFKFIEYCIQERIITGSRVDAHQRGSSIVNALVRASLLQVTGGGDSIKMHDLIRDLAVGILSAAEGSQFLLGAYSRLTEQAYPEHSFPSRSLPTPESSELIIPEGHQFLFRVGAGLPEPPSEEEWNHSNMIFLMDNKLCTLPRRLNCPKLLMLFLQRNCQLRVIPPSFFDCMASLKVLNLSKTRIKSLPKTFFKLKNLEILILRDCERLAMLPSEVGYLQSLEVLDLGGTEISKLPSEIGKLATLRHLDVSFYGSINYLEYRNLPNELISSGIISRLSALETLSIVVYPGDRRWYENVKFVITEVSDLMKLSSLCFHFPDIELLALFVQSSIAWNAQHLTYFKFVVGHDVKNITSRVSDHVEFDYNQQGRCLRFVNGKNIPDAVLRTLACTDAFYLDHHLDICSLTNFGVENINGLKFCIISECPKIQTVVDSTELTETVFPSLKNLSIYHLWNLTCIWEGIVPKGSFAELRILSVHACPKLRYVFSSPMIQFVSKLEQLVVEDCPAMEEIIHEGEIIDSSCIMLPNLKKLTLHNLPGLVNIWTSAWSSLEHINFYDCPRLKKIGADSKLVNTIIEIKAEKSWWDALEWEDNELQLQLQNCLTAICEDDL</sequence>
<comment type="caution">
    <text evidence="1">The sequence shown here is derived from an EMBL/GenBank/DDBJ whole genome shotgun (WGS) entry which is preliminary data.</text>
</comment>
<protein>
    <submittedName>
        <fullName evidence="1">Disease resistance protein</fullName>
    </submittedName>
</protein>
<reference evidence="1 2" key="1">
    <citation type="journal article" date="2023" name="Science">
        <title>Complex scaffold remodeling in plant triterpene biosynthesis.</title>
        <authorList>
            <person name="De La Pena R."/>
            <person name="Hodgson H."/>
            <person name="Liu J.C."/>
            <person name="Stephenson M.J."/>
            <person name="Martin A.C."/>
            <person name="Owen C."/>
            <person name="Harkess A."/>
            <person name="Leebens-Mack J."/>
            <person name="Jimenez L.E."/>
            <person name="Osbourn A."/>
            <person name="Sattely E.S."/>
        </authorList>
    </citation>
    <scope>NUCLEOTIDE SEQUENCE [LARGE SCALE GENOMIC DNA]</scope>
    <source>
        <strain evidence="2">cv. JPN11</strain>
        <tissue evidence="1">Leaf</tissue>
    </source>
</reference>
<dbReference type="Proteomes" id="UP001164539">
    <property type="component" value="Chromosome 3"/>
</dbReference>
<accession>A0ACC1YKV4</accession>
<name>A0ACC1YKV4_MELAZ</name>
<dbReference type="EMBL" id="CM051396">
    <property type="protein sequence ID" value="KAJ4723668.1"/>
    <property type="molecule type" value="Genomic_DNA"/>
</dbReference>
<evidence type="ECO:0000313" key="1">
    <source>
        <dbReference type="EMBL" id="KAJ4723668.1"/>
    </source>
</evidence>